<evidence type="ECO:0000313" key="2">
    <source>
        <dbReference type="EMBL" id="MBB5016115.1"/>
    </source>
</evidence>
<organism evidence="2 3">
    <name type="scientific">Rehaibacterium terrae</name>
    <dbReference type="NCBI Taxonomy" id="1341696"/>
    <lineage>
        <taxon>Bacteria</taxon>
        <taxon>Pseudomonadati</taxon>
        <taxon>Pseudomonadota</taxon>
        <taxon>Gammaproteobacteria</taxon>
        <taxon>Lysobacterales</taxon>
        <taxon>Lysobacteraceae</taxon>
        <taxon>Rehaibacterium</taxon>
    </lineage>
</organism>
<protein>
    <recommendedName>
        <fullName evidence="4">Thymidine phosphorylase</fullName>
    </recommendedName>
</protein>
<dbReference type="Proteomes" id="UP000519004">
    <property type="component" value="Unassembled WGS sequence"/>
</dbReference>
<dbReference type="EMBL" id="JACHHX010000014">
    <property type="protein sequence ID" value="MBB5016115.1"/>
    <property type="molecule type" value="Genomic_DNA"/>
</dbReference>
<name>A0A7W7Y122_9GAMM</name>
<feature type="region of interest" description="Disordered" evidence="1">
    <location>
        <begin position="239"/>
        <end position="266"/>
    </location>
</feature>
<keyword evidence="3" id="KW-1185">Reference proteome</keyword>
<dbReference type="InterPro" id="IPR012434">
    <property type="entry name" value="DUF1631"/>
</dbReference>
<evidence type="ECO:0000256" key="1">
    <source>
        <dbReference type="SAM" id="MobiDB-lite"/>
    </source>
</evidence>
<gene>
    <name evidence="2" type="ORF">HNQ58_002025</name>
</gene>
<sequence length="756" mass="82716">MPHPAVHARPAAQSAGATLASRSYPPRVRKLLEGVLGLVAAQLEYRLQIVLEDTEDMLFRHSDEADSRETRADCYTAISELKRGRAELFPRFLAGLESALAKIGDPPPAGARGGIIPLVEELALVDDEQHHEDSVIEGIANRANVRHGLALSLLGQRFAVLAARPPIDADRLPVGPKSLCRILGEALRHLDLSAQHRVAVYRQFDRVVFPRYAELLDAINAYLIREDVLASLQHVPLRSRGAAPRGAGGPPRQRRAMQGPDTHWPGELRHGQAEDDAAADELEQAFARLQWLLARRGAADPAAHGIGRQGDFVIPRTDLDAVLGQLQRQADGVAPMSGTLLKTKLLELLQACVPVGASPVLDDEDADTIDLVCLLFEQIMLAVRADSPAATLLAMLHLPILRLALSDKRVFLQPHHPARQLVNLVAESGATWRLEQDTDQALIEKLRTLVMRVVNEFDGDGRLFVQLLEELEGTLKSMVERARVSERRYVEAARGREKLALARQHANRTIAGTLAGHAVPDYIRTLLTQAWADVLALTALRQGVESDAFRRQVAIARRLVDAATNDAPAHTPLDATESRYLCEEIRQALEQVGYHAEDAGAIAANLTRPDNTGEAGVPAELEARLQARARLGEQVHPQPDDDVTALDGEAAACYERIRQLPFGTWMEFVSHAPDTAPRRCRLSWYSVVTGQALFVNTRGLRVGEHSLAWMAREMAAGRLRVVQAERGPPIDQAWNAVLAKLDSFAGDSAPAGDRSA</sequence>
<dbReference type="Pfam" id="PF07793">
    <property type="entry name" value="DUF1631"/>
    <property type="match status" value="1"/>
</dbReference>
<dbReference type="AlphaFoldDB" id="A0A7W7Y122"/>
<accession>A0A7W7Y122</accession>
<dbReference type="RefSeq" id="WP_183948786.1">
    <property type="nucleotide sequence ID" value="NZ_JACHHX010000014.1"/>
</dbReference>
<proteinExistence type="predicted"/>
<comment type="caution">
    <text evidence="2">The sequence shown here is derived from an EMBL/GenBank/DDBJ whole genome shotgun (WGS) entry which is preliminary data.</text>
</comment>
<evidence type="ECO:0000313" key="3">
    <source>
        <dbReference type="Proteomes" id="UP000519004"/>
    </source>
</evidence>
<evidence type="ECO:0008006" key="4">
    <source>
        <dbReference type="Google" id="ProtNLM"/>
    </source>
</evidence>
<reference evidence="2 3" key="1">
    <citation type="submission" date="2020-08" db="EMBL/GenBank/DDBJ databases">
        <title>Genomic Encyclopedia of Type Strains, Phase IV (KMG-IV): sequencing the most valuable type-strain genomes for metagenomic binning, comparative biology and taxonomic classification.</title>
        <authorList>
            <person name="Goeker M."/>
        </authorList>
    </citation>
    <scope>NUCLEOTIDE SEQUENCE [LARGE SCALE GENOMIC DNA]</scope>
    <source>
        <strain evidence="2 3">DSM 25897</strain>
    </source>
</reference>